<name>A0ABV9BZG7_9GAMM</name>
<dbReference type="Gene3D" id="3.30.2420.10">
    <property type="entry name" value="TonB"/>
    <property type="match status" value="1"/>
</dbReference>
<evidence type="ECO:0008006" key="3">
    <source>
        <dbReference type="Google" id="ProtNLM"/>
    </source>
</evidence>
<accession>A0ABV9BZG7</accession>
<proteinExistence type="predicted"/>
<organism evidence="1 2">
    <name type="scientific">Dyella halodurans</name>
    <dbReference type="NCBI Taxonomy" id="1920171"/>
    <lineage>
        <taxon>Bacteria</taxon>
        <taxon>Pseudomonadati</taxon>
        <taxon>Pseudomonadota</taxon>
        <taxon>Gammaproteobacteria</taxon>
        <taxon>Lysobacterales</taxon>
        <taxon>Rhodanobacteraceae</taxon>
        <taxon>Dyella</taxon>
    </lineage>
</organism>
<dbReference type="Proteomes" id="UP001595961">
    <property type="component" value="Unassembled WGS sequence"/>
</dbReference>
<protein>
    <recommendedName>
        <fullName evidence="3">Energy transducer TonB</fullName>
    </recommendedName>
</protein>
<dbReference type="EMBL" id="JBHSGA010000011">
    <property type="protein sequence ID" value="MFC4526130.1"/>
    <property type="molecule type" value="Genomic_DNA"/>
</dbReference>
<dbReference type="SUPFAM" id="SSF74653">
    <property type="entry name" value="TolA/TonB C-terminal domain"/>
    <property type="match status" value="1"/>
</dbReference>
<keyword evidence="2" id="KW-1185">Reference proteome</keyword>
<gene>
    <name evidence="1" type="ORF">ACFO5W_05715</name>
</gene>
<evidence type="ECO:0000313" key="2">
    <source>
        <dbReference type="Proteomes" id="UP001595961"/>
    </source>
</evidence>
<sequence length="190" mass="20336">MDVSSPRRFGPAPTLGGVLSLAALLLSGCVSSPSARPEAPQPVGETSYRERATAGMQHYQLALGEISAGATPLLHPAPVYPPALLAARLPPQEVEALLVVDTEGKVNDVRIADEAQADPQQRLFAQAVRTAAEQWTFEPLRISRWAADANGNPHEVDSEARPFSLHYVFHFAWKDGKPVTDASAPPDAGR</sequence>
<reference evidence="2" key="1">
    <citation type="journal article" date="2019" name="Int. J. Syst. Evol. Microbiol.">
        <title>The Global Catalogue of Microorganisms (GCM) 10K type strain sequencing project: providing services to taxonomists for standard genome sequencing and annotation.</title>
        <authorList>
            <consortium name="The Broad Institute Genomics Platform"/>
            <consortium name="The Broad Institute Genome Sequencing Center for Infectious Disease"/>
            <person name="Wu L."/>
            <person name="Ma J."/>
        </authorList>
    </citation>
    <scope>NUCLEOTIDE SEQUENCE [LARGE SCALE GENOMIC DNA]</scope>
    <source>
        <strain evidence="2">CCM 4481</strain>
    </source>
</reference>
<dbReference type="PROSITE" id="PS51257">
    <property type="entry name" value="PROKAR_LIPOPROTEIN"/>
    <property type="match status" value="1"/>
</dbReference>
<evidence type="ECO:0000313" key="1">
    <source>
        <dbReference type="EMBL" id="MFC4526130.1"/>
    </source>
</evidence>
<comment type="caution">
    <text evidence="1">The sequence shown here is derived from an EMBL/GenBank/DDBJ whole genome shotgun (WGS) entry which is preliminary data.</text>
</comment>